<evidence type="ECO:0000256" key="4">
    <source>
        <dbReference type="ARBA" id="ARBA00022833"/>
    </source>
</evidence>
<evidence type="ECO:0000313" key="7">
    <source>
        <dbReference type="Proteomes" id="UP000029585"/>
    </source>
</evidence>
<dbReference type="CDD" id="cd05649">
    <property type="entry name" value="M20_ArgE_DapE-like"/>
    <property type="match status" value="1"/>
</dbReference>
<comment type="cofactor">
    <cofactor evidence="1">
        <name>Zn(2+)</name>
        <dbReference type="ChEBI" id="CHEBI:29105"/>
    </cofactor>
</comment>
<dbReference type="InterPro" id="IPR017706">
    <property type="entry name" value="Peptidase_M20/DapE_YgeY"/>
</dbReference>
<dbReference type="EMBL" id="ADLO01000028">
    <property type="protein sequence ID" value="KGF56743.1"/>
    <property type="molecule type" value="Genomic_DNA"/>
</dbReference>
<dbReference type="GO" id="GO:0046872">
    <property type="term" value="F:metal ion binding"/>
    <property type="evidence" value="ECO:0007669"/>
    <property type="project" value="UniProtKB-KW"/>
</dbReference>
<dbReference type="Pfam" id="PF01546">
    <property type="entry name" value="Peptidase_M20"/>
    <property type="match status" value="1"/>
</dbReference>
<dbReference type="RefSeq" id="WP_044939056.1">
    <property type="nucleotide sequence ID" value="NZ_KN174161.1"/>
</dbReference>
<protein>
    <submittedName>
        <fullName evidence="6">M20/DapE family protein YgeY</fullName>
    </submittedName>
</protein>
<proteinExistence type="predicted"/>
<dbReference type="InterPro" id="IPR050072">
    <property type="entry name" value="Peptidase_M20A"/>
</dbReference>
<dbReference type="Pfam" id="PF07687">
    <property type="entry name" value="M20_dimer"/>
    <property type="match status" value="1"/>
</dbReference>
<dbReference type="NCBIfam" id="NF009555">
    <property type="entry name" value="PRK13004.1"/>
    <property type="match status" value="1"/>
</dbReference>
<dbReference type="Gene3D" id="3.40.630.10">
    <property type="entry name" value="Zn peptidases"/>
    <property type="match status" value="2"/>
</dbReference>
<dbReference type="eggNOG" id="COG0624">
    <property type="taxonomic scope" value="Bacteria"/>
</dbReference>
<sequence length="470" mass="52145">MDYEQIKKAAESYRADMTRFLRAMISHPSESCEEKEVVACIKAEMEKLGYDAVEVDGLGNVIGWMGEGDKIIAFDSHIDTVGIGNINNWEADPYQGYEDDAVIFGRGGSDQEGGMAAATYGAKIMKDLGLIPAGYKIMVVGSVQEEDCDGMCWQYIVNKFFPAKGIRKEQVEFVVSTEPTDGGIYRGHRGRMEIRVDVKGVSCHGSAPERGDNAIYKMADILQDVRALNENPADETVEIKGLVKMLDPKYNPEHFEDARFLGRGTCTTSQIFYTSPSRCAVADSCSISIDRRMTAGETWDSCLQEIRDLPSVKKYGDDVQVSMYMYDRPSWTGEVYETECYFPTWINKENAAHVQALVDAHHALWGDKRIGHADAEAKRDAMHLRDGRPLTDKWTFSTNGVAIQGRYGIPCVGFGPGAESQAHAPNEITWKMDLVTCAALYAAVPGCYKEENKTADVSQFRAGKTNNNIQ</sequence>
<feature type="domain" description="Peptidase M20 dimerisation" evidence="5">
    <location>
        <begin position="187"/>
        <end position="311"/>
    </location>
</feature>
<reference evidence="6 7" key="1">
    <citation type="submission" date="2011-08" db="EMBL/GenBank/DDBJ databases">
        <title>The Genome Sequence of Clostridium orbiscindens 1_3_50AFAA.</title>
        <authorList>
            <consortium name="The Broad Institute Genome Sequencing Platform"/>
            <person name="Earl A."/>
            <person name="Ward D."/>
            <person name="Feldgarden M."/>
            <person name="Gevers D."/>
            <person name="Daigneault M."/>
            <person name="Strauss J."/>
            <person name="Allen-Vercoe E."/>
            <person name="Young S.K."/>
            <person name="Zeng Q."/>
            <person name="Gargeya S."/>
            <person name="Fitzgerald M."/>
            <person name="Haas B."/>
            <person name="Abouelleil A."/>
            <person name="Alvarado L."/>
            <person name="Arachchi H.M."/>
            <person name="Berlin A."/>
            <person name="Brown A."/>
            <person name="Chapman S.B."/>
            <person name="Chen Z."/>
            <person name="Dunbar C."/>
            <person name="Freedman E."/>
            <person name="Gearin G."/>
            <person name="Gellesch M."/>
            <person name="Goldberg J."/>
            <person name="Griggs A."/>
            <person name="Gujja S."/>
            <person name="Heiman D."/>
            <person name="Howarth C."/>
            <person name="Larson L."/>
            <person name="Lui A."/>
            <person name="MacDonald P.J.P."/>
            <person name="Montmayeur A."/>
            <person name="Murphy C."/>
            <person name="Neiman D."/>
            <person name="Pearson M."/>
            <person name="Priest M."/>
            <person name="Roberts A."/>
            <person name="Saif S."/>
            <person name="Shea T."/>
            <person name="Shenoy N."/>
            <person name="Sisk P."/>
            <person name="Stolte C."/>
            <person name="Sykes S."/>
            <person name="Wortman J."/>
            <person name="Nusbaum C."/>
            <person name="Birren B."/>
        </authorList>
    </citation>
    <scope>NUCLEOTIDE SEQUENCE [LARGE SCALE GENOMIC DNA]</scope>
    <source>
        <strain evidence="6 7">1_3_50AFAA</strain>
    </source>
</reference>
<keyword evidence="4" id="KW-0862">Zinc</keyword>
<dbReference type="InterPro" id="IPR011650">
    <property type="entry name" value="Peptidase_M20_dimer"/>
</dbReference>
<dbReference type="AlphaFoldDB" id="A0A096BBH8"/>
<dbReference type="Gene3D" id="3.30.70.360">
    <property type="match status" value="1"/>
</dbReference>
<evidence type="ECO:0000313" key="6">
    <source>
        <dbReference type="EMBL" id="KGF56743.1"/>
    </source>
</evidence>
<keyword evidence="2" id="KW-0479">Metal-binding</keyword>
<dbReference type="InterPro" id="IPR002933">
    <property type="entry name" value="Peptidase_M20"/>
</dbReference>
<dbReference type="HOGENOM" id="CLU_021802_2_1_9"/>
<evidence type="ECO:0000256" key="1">
    <source>
        <dbReference type="ARBA" id="ARBA00001947"/>
    </source>
</evidence>
<dbReference type="InterPro" id="IPR036264">
    <property type="entry name" value="Bact_exopeptidase_dim_dom"/>
</dbReference>
<dbReference type="GO" id="GO:0008777">
    <property type="term" value="F:acetylornithine deacetylase activity"/>
    <property type="evidence" value="ECO:0007669"/>
    <property type="project" value="TreeGrafter"/>
</dbReference>
<organism evidence="6 7">
    <name type="scientific">Flavonifractor plautii 1_3_50AFAA</name>
    <dbReference type="NCBI Taxonomy" id="742738"/>
    <lineage>
        <taxon>Bacteria</taxon>
        <taxon>Bacillati</taxon>
        <taxon>Bacillota</taxon>
        <taxon>Clostridia</taxon>
        <taxon>Eubacteriales</taxon>
        <taxon>Oscillospiraceae</taxon>
        <taxon>Flavonifractor</taxon>
    </lineage>
</organism>
<dbReference type="PATRIC" id="fig|742738.3.peg.767"/>
<keyword evidence="7" id="KW-1185">Reference proteome</keyword>
<evidence type="ECO:0000259" key="5">
    <source>
        <dbReference type="Pfam" id="PF07687"/>
    </source>
</evidence>
<evidence type="ECO:0000256" key="2">
    <source>
        <dbReference type="ARBA" id="ARBA00022723"/>
    </source>
</evidence>
<name>A0A096BBH8_FLAPL</name>
<dbReference type="PANTHER" id="PTHR43808:SF31">
    <property type="entry name" value="N-ACETYL-L-CITRULLINE DEACETYLASE"/>
    <property type="match status" value="1"/>
</dbReference>
<comment type="caution">
    <text evidence="6">The sequence shown here is derived from an EMBL/GenBank/DDBJ whole genome shotgun (WGS) entry which is preliminary data.</text>
</comment>
<dbReference type="InterPro" id="IPR001261">
    <property type="entry name" value="ArgE/DapE_CS"/>
</dbReference>
<dbReference type="SUPFAM" id="SSF53187">
    <property type="entry name" value="Zn-dependent exopeptidases"/>
    <property type="match status" value="1"/>
</dbReference>
<accession>A0A096BBH8</accession>
<dbReference type="SUPFAM" id="SSF55031">
    <property type="entry name" value="Bacterial exopeptidase dimerisation domain"/>
    <property type="match status" value="1"/>
</dbReference>
<dbReference type="PANTHER" id="PTHR43808">
    <property type="entry name" value="ACETYLORNITHINE DEACETYLASE"/>
    <property type="match status" value="1"/>
</dbReference>
<gene>
    <name evidence="6" type="ORF">HMPREF9460_00736</name>
</gene>
<keyword evidence="3" id="KW-0378">Hydrolase</keyword>
<dbReference type="Proteomes" id="UP000029585">
    <property type="component" value="Unassembled WGS sequence"/>
</dbReference>
<evidence type="ECO:0000256" key="3">
    <source>
        <dbReference type="ARBA" id="ARBA00022801"/>
    </source>
</evidence>
<dbReference type="NCBIfam" id="TIGR03526">
    <property type="entry name" value="selenium_YgeY"/>
    <property type="match status" value="1"/>
</dbReference>
<dbReference type="GO" id="GO:0006526">
    <property type="term" value="P:L-arginine biosynthetic process"/>
    <property type="evidence" value="ECO:0007669"/>
    <property type="project" value="TreeGrafter"/>
</dbReference>
<dbReference type="PROSITE" id="PS00758">
    <property type="entry name" value="ARGE_DAPE_CPG2_1"/>
    <property type="match status" value="1"/>
</dbReference>